<dbReference type="PROSITE" id="PS50851">
    <property type="entry name" value="CHEW"/>
    <property type="match status" value="1"/>
</dbReference>
<dbReference type="Proteomes" id="UP000324233">
    <property type="component" value="Chromosome"/>
</dbReference>
<dbReference type="InterPro" id="IPR039315">
    <property type="entry name" value="CheW"/>
</dbReference>
<evidence type="ECO:0000256" key="1">
    <source>
        <dbReference type="SAM" id="MobiDB-lite"/>
    </source>
</evidence>
<dbReference type="AlphaFoldDB" id="A0A5B9VUY5"/>
<dbReference type="GO" id="GO:0007165">
    <property type="term" value="P:signal transduction"/>
    <property type="evidence" value="ECO:0007669"/>
    <property type="project" value="InterPro"/>
</dbReference>
<protein>
    <submittedName>
        <fullName evidence="3">CheW-like domain protein</fullName>
    </submittedName>
</protein>
<feature type="compositionally biased region" description="Low complexity" evidence="1">
    <location>
        <begin position="77"/>
        <end position="87"/>
    </location>
</feature>
<dbReference type="GO" id="GO:0006935">
    <property type="term" value="P:chemotaxis"/>
    <property type="evidence" value="ECO:0007669"/>
    <property type="project" value="InterPro"/>
</dbReference>
<reference evidence="3 4" key="1">
    <citation type="submission" date="2019-08" db="EMBL/GenBank/DDBJ databases">
        <title>Deep-cultivation of Planctomycetes and their phenomic and genomic characterization uncovers novel biology.</title>
        <authorList>
            <person name="Wiegand S."/>
            <person name="Jogler M."/>
            <person name="Boedeker C."/>
            <person name="Pinto D."/>
            <person name="Vollmers J."/>
            <person name="Rivas-Marin E."/>
            <person name="Kohn T."/>
            <person name="Peeters S.H."/>
            <person name="Heuer A."/>
            <person name="Rast P."/>
            <person name="Oberbeckmann S."/>
            <person name="Bunk B."/>
            <person name="Jeske O."/>
            <person name="Meyerdierks A."/>
            <person name="Storesund J.E."/>
            <person name="Kallscheuer N."/>
            <person name="Luecker S."/>
            <person name="Lage O.M."/>
            <person name="Pohl T."/>
            <person name="Merkel B.J."/>
            <person name="Hornburger P."/>
            <person name="Mueller R.-W."/>
            <person name="Bruemmer F."/>
            <person name="Labrenz M."/>
            <person name="Spormann A.M."/>
            <person name="Op den Camp H."/>
            <person name="Overmann J."/>
            <person name="Amann R."/>
            <person name="Jetten M.S.M."/>
            <person name="Mascher T."/>
            <person name="Medema M.H."/>
            <person name="Devos D.P."/>
            <person name="Kaster A.-K."/>
            <person name="Ovreas L."/>
            <person name="Rohde M."/>
            <person name="Galperin M.Y."/>
            <person name="Jogler C."/>
        </authorList>
    </citation>
    <scope>NUCLEOTIDE SEQUENCE [LARGE SCALE GENOMIC DNA]</scope>
    <source>
        <strain evidence="3 4">OJF2</strain>
    </source>
</reference>
<dbReference type="RefSeq" id="WP_148590679.1">
    <property type="nucleotide sequence ID" value="NZ_CP042997.1"/>
</dbReference>
<dbReference type="GO" id="GO:0005829">
    <property type="term" value="C:cytosol"/>
    <property type="evidence" value="ECO:0007669"/>
    <property type="project" value="TreeGrafter"/>
</dbReference>
<dbReference type="PANTHER" id="PTHR22617">
    <property type="entry name" value="CHEMOTAXIS SENSOR HISTIDINE KINASE-RELATED"/>
    <property type="match status" value="1"/>
</dbReference>
<feature type="domain" description="CheW-like" evidence="2">
    <location>
        <begin position="1"/>
        <end position="178"/>
    </location>
</feature>
<dbReference type="Gene3D" id="2.40.50.180">
    <property type="entry name" value="CheA-289, Domain 4"/>
    <property type="match status" value="1"/>
</dbReference>
<evidence type="ECO:0000259" key="2">
    <source>
        <dbReference type="PROSITE" id="PS50851"/>
    </source>
</evidence>
<sequence>MLLLTFRAAGSRYAVDVSRIVEVVPRVELRALPHAPGFLLGVFDFRGRVVPVVDLGLLLGGPGSSDRLSTRVVLVDARPPGSEPAGAPGAGPEPGHDDAPEADGSDALTVLRRRAGRRSWLLGLLAEHVIDVAAVKPSQTISARMQLPQSPYLGPIVEVDQEMVQLVAAEHVLGPALRDAFFAGEGAGGGGPGA</sequence>
<dbReference type="Pfam" id="PF01584">
    <property type="entry name" value="CheW"/>
    <property type="match status" value="1"/>
</dbReference>
<evidence type="ECO:0000313" key="3">
    <source>
        <dbReference type="EMBL" id="QEH31894.1"/>
    </source>
</evidence>
<name>A0A5B9VUY5_9BACT</name>
<feature type="region of interest" description="Disordered" evidence="1">
    <location>
        <begin position="77"/>
        <end position="103"/>
    </location>
</feature>
<dbReference type="SMART" id="SM00260">
    <property type="entry name" value="CheW"/>
    <property type="match status" value="1"/>
</dbReference>
<proteinExistence type="predicted"/>
<dbReference type="EMBL" id="CP042997">
    <property type="protein sequence ID" value="QEH31894.1"/>
    <property type="molecule type" value="Genomic_DNA"/>
</dbReference>
<organism evidence="3 4">
    <name type="scientific">Aquisphaera giovannonii</name>
    <dbReference type="NCBI Taxonomy" id="406548"/>
    <lineage>
        <taxon>Bacteria</taxon>
        <taxon>Pseudomonadati</taxon>
        <taxon>Planctomycetota</taxon>
        <taxon>Planctomycetia</taxon>
        <taxon>Isosphaerales</taxon>
        <taxon>Isosphaeraceae</taxon>
        <taxon>Aquisphaera</taxon>
    </lineage>
</organism>
<dbReference type="KEGG" id="agv:OJF2_03610"/>
<evidence type="ECO:0000313" key="4">
    <source>
        <dbReference type="Proteomes" id="UP000324233"/>
    </source>
</evidence>
<keyword evidence="4" id="KW-1185">Reference proteome</keyword>
<dbReference type="PANTHER" id="PTHR22617:SF43">
    <property type="entry name" value="PROTEIN PILI"/>
    <property type="match status" value="1"/>
</dbReference>
<dbReference type="InterPro" id="IPR002545">
    <property type="entry name" value="CheW-lke_dom"/>
</dbReference>
<dbReference type="OrthoDB" id="21913at2"/>
<accession>A0A5B9VUY5</accession>
<dbReference type="SUPFAM" id="SSF50341">
    <property type="entry name" value="CheW-like"/>
    <property type="match status" value="1"/>
</dbReference>
<gene>
    <name evidence="3" type="ORF">OJF2_03610</name>
</gene>
<dbReference type="InterPro" id="IPR036061">
    <property type="entry name" value="CheW-like_dom_sf"/>
</dbReference>